<evidence type="ECO:0000313" key="2">
    <source>
        <dbReference type="EMBL" id="BBC80468.1"/>
    </source>
</evidence>
<dbReference type="EMBL" id="AP018515">
    <property type="protein sequence ID" value="BBC80468.1"/>
    <property type="molecule type" value="Genomic_DNA"/>
</dbReference>
<proteinExistence type="predicted"/>
<sequence length="45" mass="5233">MRYVFCHDSLGAVKSLFRYKNNLCVFSTFQFKTAVYVFLCLSVVS</sequence>
<evidence type="ECO:0000256" key="1">
    <source>
        <dbReference type="SAM" id="Phobius"/>
    </source>
</evidence>
<keyword evidence="1" id="KW-1133">Transmembrane helix</keyword>
<keyword evidence="1" id="KW-0812">Transmembrane</keyword>
<keyword evidence="1" id="KW-0472">Membrane</keyword>
<dbReference type="AlphaFoldDB" id="A0A2Z5ZIS1"/>
<dbReference type="KEGG" id="aot:AcetOri_orf03171"/>
<organism evidence="2 3">
    <name type="scientific">Acetobacter orientalis</name>
    <dbReference type="NCBI Taxonomy" id="146474"/>
    <lineage>
        <taxon>Bacteria</taxon>
        <taxon>Pseudomonadati</taxon>
        <taxon>Pseudomonadota</taxon>
        <taxon>Alphaproteobacteria</taxon>
        <taxon>Acetobacterales</taxon>
        <taxon>Acetobacteraceae</taxon>
        <taxon>Acetobacter</taxon>
    </lineage>
</organism>
<feature type="transmembrane region" description="Helical" evidence="1">
    <location>
        <begin position="23"/>
        <end position="44"/>
    </location>
</feature>
<gene>
    <name evidence="2" type="ORF">AcetOrient_orf03171</name>
</gene>
<dbReference type="Proteomes" id="UP000270034">
    <property type="component" value="Chromosome"/>
</dbReference>
<protein>
    <submittedName>
        <fullName evidence="2">Uncharacterized protein</fullName>
    </submittedName>
</protein>
<reference evidence="2 3" key="1">
    <citation type="submission" date="2018-02" db="EMBL/GenBank/DDBJ databases">
        <title>Acetobacter orientalis genome.</title>
        <authorList>
            <person name="Nakashima N."/>
            <person name="Tamura T."/>
        </authorList>
    </citation>
    <scope>NUCLEOTIDE SEQUENCE [LARGE SCALE GENOMIC DNA]</scope>
    <source>
        <strain evidence="2 3">FAN1</strain>
    </source>
</reference>
<accession>A0A2Z5ZIS1</accession>
<name>A0A2Z5ZIS1_9PROT</name>
<evidence type="ECO:0000313" key="3">
    <source>
        <dbReference type="Proteomes" id="UP000270034"/>
    </source>
</evidence>